<reference evidence="1 2" key="1">
    <citation type="submission" date="2018-05" db="EMBL/GenBank/DDBJ databases">
        <title>Genomic Encyclopedia of Type Strains, Phase IV (KMG-IV): sequencing the most valuable type-strain genomes for metagenomic binning, comparative biology and taxonomic classification.</title>
        <authorList>
            <person name="Goeker M."/>
        </authorList>
    </citation>
    <scope>NUCLEOTIDE SEQUENCE [LARGE SCALE GENOMIC DNA]</scope>
    <source>
        <strain evidence="1 2">DSM 44704</strain>
    </source>
</reference>
<organism evidence="1 2">
    <name type="scientific">Nocardia tenerifensis</name>
    <dbReference type="NCBI Taxonomy" id="228006"/>
    <lineage>
        <taxon>Bacteria</taxon>
        <taxon>Bacillati</taxon>
        <taxon>Actinomycetota</taxon>
        <taxon>Actinomycetes</taxon>
        <taxon>Mycobacteriales</taxon>
        <taxon>Nocardiaceae</taxon>
        <taxon>Nocardia</taxon>
    </lineage>
</organism>
<dbReference type="AlphaFoldDB" id="A0A318KDG4"/>
<evidence type="ECO:0000313" key="2">
    <source>
        <dbReference type="Proteomes" id="UP000247569"/>
    </source>
</evidence>
<dbReference type="RefSeq" id="WP_040734966.1">
    <property type="nucleotide sequence ID" value="NZ_QJKF01000001.1"/>
</dbReference>
<sequence length="85" mass="8964">MATDEQAHAPRTAVTVDILRDLLGSDVAEANLVLEGGRVGISSGSEGLVLVSREELLERIGAEPDPTELAEQADLLNTEIRLQGA</sequence>
<evidence type="ECO:0000313" key="1">
    <source>
        <dbReference type="EMBL" id="PXX70799.1"/>
    </source>
</evidence>
<keyword evidence="2" id="KW-1185">Reference proteome</keyword>
<comment type="caution">
    <text evidence="1">The sequence shown here is derived from an EMBL/GenBank/DDBJ whole genome shotgun (WGS) entry which is preliminary data.</text>
</comment>
<dbReference type="EMBL" id="QJKF01000001">
    <property type="protein sequence ID" value="PXX70799.1"/>
    <property type="molecule type" value="Genomic_DNA"/>
</dbReference>
<protein>
    <submittedName>
        <fullName evidence="1">Uncharacterized protein</fullName>
    </submittedName>
</protein>
<name>A0A318KDG4_9NOCA</name>
<proteinExistence type="predicted"/>
<dbReference type="Proteomes" id="UP000247569">
    <property type="component" value="Unassembled WGS sequence"/>
</dbReference>
<dbReference type="OrthoDB" id="4560311at2"/>
<gene>
    <name evidence="1" type="ORF">DFR70_101220</name>
</gene>
<accession>A0A318KDG4</accession>